<dbReference type="EMBL" id="FNXT01001276">
    <property type="protein sequence ID" value="SZX77173.1"/>
    <property type="molecule type" value="Genomic_DNA"/>
</dbReference>
<evidence type="ECO:0000256" key="1">
    <source>
        <dbReference type="SAM" id="SignalP"/>
    </source>
</evidence>
<accession>A0A383WIU4</accession>
<feature type="chain" id="PRO_5017070686" evidence="1">
    <location>
        <begin position="22"/>
        <end position="621"/>
    </location>
</feature>
<evidence type="ECO:0000313" key="2">
    <source>
        <dbReference type="EMBL" id="SZX77173.1"/>
    </source>
</evidence>
<dbReference type="Proteomes" id="UP000256970">
    <property type="component" value="Unassembled WGS sequence"/>
</dbReference>
<feature type="signal peptide" evidence="1">
    <location>
        <begin position="1"/>
        <end position="21"/>
    </location>
</feature>
<sequence length="621" mass="67158">MAMAKALAAVLLLGVVQSAVGASLLGKVDGAAAAVNATAGMSGIDAEFTANVVTVGPSTCPSGTSAILGVKTTNTNSSPDKWFSTQGVAAADVASYTAESMPKLNEATVFHSELTHSDLGTAWTMKIGRGGQIYSLSTPELGELIAKQRVTIGQWMDEVFQHVLWMPPQKLGGISTSEIVDGDIHQAGMYVASDVTHQPLLPHSVYSPLFAYQHNPCENKVDYITWPLHAHLPRYAAATTITVDRPVVKPTSGATPDYAKTCTVQYRATDPSPWETCTQSPCNVTYDPNNYRQNLVLMHQTISDLDDGVIQIDLEINKWGGSVHEGLQGPWAAFRTSTVPVMILSKADGTYEQVVTGAADSNCPYLSNGTIGNWVALMNENSPAGKGIGLVFGSASSFSLADAPDFLLWRSYNKDDLSGTVLNVGRKIYLVAGESLWLRYFLVLGDIAHIQARAKALRPCNIITKQKRNTDVIEKAGASLVCFDKTTFRPVRCRPSDTTLQPIFKAFRDYVSGAKPLFMLEDRTRSRYVVTTNPYFVSYNPTDNKTAYQDFLGWALPSARATYYCSKMKDPNCAQNLTTAFRAMTSKPIINVAANLRVLTLTSKAVPSDSSAFTPAACTPL</sequence>
<keyword evidence="3" id="KW-1185">Reference proteome</keyword>
<protein>
    <submittedName>
        <fullName evidence="2">Uncharacterized protein</fullName>
    </submittedName>
</protein>
<dbReference type="AlphaFoldDB" id="A0A383WIU4"/>
<reference evidence="2 3" key="1">
    <citation type="submission" date="2016-10" db="EMBL/GenBank/DDBJ databases">
        <authorList>
            <person name="Cai Z."/>
        </authorList>
    </citation>
    <scope>NUCLEOTIDE SEQUENCE [LARGE SCALE GENOMIC DNA]</scope>
</reference>
<evidence type="ECO:0000313" key="3">
    <source>
        <dbReference type="Proteomes" id="UP000256970"/>
    </source>
</evidence>
<organism evidence="2 3">
    <name type="scientific">Tetradesmus obliquus</name>
    <name type="common">Green alga</name>
    <name type="synonym">Acutodesmus obliquus</name>
    <dbReference type="NCBI Taxonomy" id="3088"/>
    <lineage>
        <taxon>Eukaryota</taxon>
        <taxon>Viridiplantae</taxon>
        <taxon>Chlorophyta</taxon>
        <taxon>core chlorophytes</taxon>
        <taxon>Chlorophyceae</taxon>
        <taxon>CS clade</taxon>
        <taxon>Sphaeropleales</taxon>
        <taxon>Scenedesmaceae</taxon>
        <taxon>Tetradesmus</taxon>
    </lineage>
</organism>
<gene>
    <name evidence="2" type="ORF">BQ4739_LOCUS17515</name>
</gene>
<name>A0A383WIU4_TETOB</name>
<keyword evidence="1" id="KW-0732">Signal</keyword>
<proteinExistence type="predicted"/>